<proteinExistence type="inferred from homology"/>
<dbReference type="Pfam" id="PF17074">
    <property type="entry name" value="Darcynin"/>
    <property type="match status" value="1"/>
</dbReference>
<comment type="similarity">
    <text evidence="1">Belongs to the darcynin family.</text>
</comment>
<organism evidence="2 3">
    <name type="scientific">Acinetobacter pollinis</name>
    <dbReference type="NCBI Taxonomy" id="2605270"/>
    <lineage>
        <taxon>Bacteria</taxon>
        <taxon>Pseudomonadati</taxon>
        <taxon>Pseudomonadota</taxon>
        <taxon>Gammaproteobacteria</taxon>
        <taxon>Moraxellales</taxon>
        <taxon>Moraxellaceae</taxon>
        <taxon>Acinetobacter</taxon>
    </lineage>
</organism>
<gene>
    <name evidence="2" type="ORF">I2F25_06120</name>
</gene>
<evidence type="ECO:0000313" key="3">
    <source>
        <dbReference type="Proteomes" id="UP001339883"/>
    </source>
</evidence>
<dbReference type="InterPro" id="IPR031409">
    <property type="entry name" value="Darcynin"/>
</dbReference>
<dbReference type="EMBL" id="VTDN01000004">
    <property type="protein sequence ID" value="MEB5476624.1"/>
    <property type="molecule type" value="Genomic_DNA"/>
</dbReference>
<evidence type="ECO:0000256" key="1">
    <source>
        <dbReference type="ARBA" id="ARBA00006869"/>
    </source>
</evidence>
<protein>
    <submittedName>
        <fullName evidence="2">Darcynin 2</fullName>
    </submittedName>
</protein>
<reference evidence="2 3" key="1">
    <citation type="submission" date="2019-08" db="EMBL/GenBank/DDBJ databases">
        <title>Five species of Acinetobacter isolated from floral nectar and animal pollinators.</title>
        <authorList>
            <person name="Hendry T.A."/>
        </authorList>
    </citation>
    <scope>NUCLEOTIDE SEQUENCE [LARGE SCALE GENOMIC DNA]</scope>
    <source>
        <strain evidence="2 3">MD18.27</strain>
    </source>
</reference>
<dbReference type="RefSeq" id="WP_325775107.1">
    <property type="nucleotide sequence ID" value="NZ_VTDN01000004.1"/>
</dbReference>
<name>A0ABU6DRZ4_9GAMM</name>
<dbReference type="Proteomes" id="UP001339883">
    <property type="component" value="Unassembled WGS sequence"/>
</dbReference>
<evidence type="ECO:0000313" key="2">
    <source>
        <dbReference type="EMBL" id="MEB5476624.1"/>
    </source>
</evidence>
<accession>A0ABU6DRZ4</accession>
<sequence length="110" mass="13103">MNIIQIVLLEFYPSWLALPREIRREYAKSLEEIIAKYPDVKVRFCDSEAFPGSNFTDFLICETESLKSYHFMWEEIRDTEPYTHGYFKIKDVIMGAENAFQSYEKESLKI</sequence>
<comment type="caution">
    <text evidence="2">The sequence shown here is derived from an EMBL/GenBank/DDBJ whole genome shotgun (WGS) entry which is preliminary data.</text>
</comment>
<keyword evidence="3" id="KW-1185">Reference proteome</keyword>